<evidence type="ECO:0000313" key="2">
    <source>
        <dbReference type="Proteomes" id="UP000304953"/>
    </source>
</evidence>
<dbReference type="Proteomes" id="UP000304953">
    <property type="component" value="Unassembled WGS sequence"/>
</dbReference>
<dbReference type="EMBL" id="SRYA01000014">
    <property type="protein sequence ID" value="TGY96600.1"/>
    <property type="molecule type" value="Genomic_DNA"/>
</dbReference>
<name>A0AC61RXJ9_9FIRM</name>
<protein>
    <submittedName>
        <fullName evidence="1">Uncharacterized protein</fullName>
    </submittedName>
</protein>
<organism evidence="1 2">
    <name type="scientific">Petralouisia muris</name>
    <dbReference type="NCBI Taxonomy" id="3032872"/>
    <lineage>
        <taxon>Bacteria</taxon>
        <taxon>Bacillati</taxon>
        <taxon>Bacillota</taxon>
        <taxon>Clostridia</taxon>
        <taxon>Lachnospirales</taxon>
        <taxon>Lachnospiraceae</taxon>
        <taxon>Petralouisia</taxon>
    </lineage>
</organism>
<proteinExistence type="predicted"/>
<gene>
    <name evidence="1" type="ORF">E5329_08525</name>
</gene>
<accession>A0AC61RXJ9</accession>
<keyword evidence="2" id="KW-1185">Reference proteome</keyword>
<comment type="caution">
    <text evidence="1">The sequence shown here is derived from an EMBL/GenBank/DDBJ whole genome shotgun (WGS) entry which is preliminary data.</text>
</comment>
<reference evidence="1" key="1">
    <citation type="submission" date="2019-04" db="EMBL/GenBank/DDBJ databases">
        <title>Microbes associate with the intestines of laboratory mice.</title>
        <authorList>
            <person name="Navarre W."/>
            <person name="Wong E."/>
            <person name="Huang K."/>
            <person name="Tropini C."/>
            <person name="Ng K."/>
            <person name="Yu B."/>
        </authorList>
    </citation>
    <scope>NUCLEOTIDE SEQUENCE</scope>
    <source>
        <strain evidence="1">NM01_1-7b</strain>
    </source>
</reference>
<sequence>MNYYLLCLGIILFYLIFSYMLGDLFLHMVSSQEQSFSYRILLGFFCYFLLFQFLAIPLKLTLQPLSLLTKIWCFVLLAVIVLFFILRRKSFTDKKIYLRELLAKHHWILFLLVFIILIQLVLINYNGETYALWDQSYYIGDVSASVYTNSISQYDPYTGALLKKLNAEYLLETYQNHSAVLCQLLKIPPLMETRTAEASLMVILANLIYYQLGLQLFGKNHRKKSVFFVFFLFWLNLFSFNLFTSAEFLFFRAFEGKTILACIILPMVFLLFLKIAGNHLERSHWLELFLVIFASFGLNMSAIYMLPFELSICLIPLGLSKKSFSVWIRYAICLIPCILYSGAYLLTKHYFFFYT</sequence>
<evidence type="ECO:0000313" key="1">
    <source>
        <dbReference type="EMBL" id="TGY96600.1"/>
    </source>
</evidence>